<feature type="compositionally biased region" description="Acidic residues" evidence="1">
    <location>
        <begin position="210"/>
        <end position="220"/>
    </location>
</feature>
<feature type="region of interest" description="Disordered" evidence="1">
    <location>
        <begin position="201"/>
        <end position="222"/>
    </location>
</feature>
<dbReference type="AlphaFoldDB" id="A0AAD6WMQ8"/>
<sequence length="1221" mass="137312">MASSHGFRTQIEEQEEAIITGMKDVKDPKIPLKLALLISPLVLLLPKPLATWTFNNAQLIYIFKTLRDSGPCPRDLETIQDIAIKEVWRAAQGIKTAEKAAADFFLQASAVPRCQDSKHWFDSLFLSPPPPPAPPLSLLPFPDLQRTYTSSEDGGPQILEVESTLDLSHRNDESSMSDEEHEPTAQVLPIEFVLNHAFKNNEQSGRLDPDESSVSDEENEPTTQVLPVEFALNHAFKNNEQLGRLDPDESSMSDEDIEPTTQVLPVEFALNHAFKNNEQSGRLDPDESSMSDEDIEPTTQVLPVEFALNHAFKNNEQSGRLDPDESSMSDEDIEPTTQVLPVEFALNHAFKNNEQSGRLDPDESSMSDEEIEPTTQVLPVEFALNHAFKNNEQSGRLDPDESSMSDEDIEPTTQVLPVEFALNHAFKNNEQSGRLDPDVLSEDLEEGSHIGDNDGQNFADSPCMLEDVVHSEMLDLVVDHNTNISGNLDHDLSANLPSPSGFMIEETTTDGGQQFFNPHNYQSPLIHLGKSKHWAEAVPELQDRHLSLSDRPEIYLYDPRTLEATSSLSEPALDVDEPQSPRKRGRDTGKAPDYTNTQREPRKKRRKGKNASPERGDNELRDEHNFVDLTGDDELRWPQVQKFIKQSENSKALEYRDSIGIPIYCFEPDKSAQMSIYTFRGFQTMSQHPLTQEPEEAKENDYRVASQIQASFLRIPLHLDTPASTPLYHLDTDWCLLDGRQSALQLDRNTCDLMGIPLERALDMHDMSLRTSETTGQVAATAEKFLSEAASEDGLILSTMPIPMHFTNFPDPVGLSDLNTTEVALANTQSLSGCQYGPLNHWLYTKWGAAACGGASTLVRCDAMATLIDMKAGQQMIYLASAASMDTIDALSNFHRAESFVTPERTYEGVLLKAGDVLIIRPNTLRYTMTVEASLTWVRSFQAMSTMLDTFWGHIHTSMMPEMLSYPAHSHAPPFFIQVQAYWWKNIKQVYAGRKLGPYTEPHIPDIQSWPGLLQMLFIGNMILLLEALDHRSYVVSPDSDERKRQAIFRSQSQIARQISEEFRSWFISKYVIKQNGTELDIEDKIFRIKTEMKVPVVAPTLAANIGLDHIHQRVQQLPYLVVQDIFSPNADHIHDCVVQSNGQRFLICAWYKSTAAVNGALKEFAPGYDWRGEIIVVQLGRRVAFSQKVKTDQVKVVVNKFISGYLFHMHAKQPIPSAMV</sequence>
<evidence type="ECO:0000313" key="3">
    <source>
        <dbReference type="Proteomes" id="UP001218188"/>
    </source>
</evidence>
<protein>
    <submittedName>
        <fullName evidence="2">Uncharacterized protein</fullName>
    </submittedName>
</protein>
<reference evidence="2" key="1">
    <citation type="submission" date="2023-03" db="EMBL/GenBank/DDBJ databases">
        <title>Massive genome expansion in bonnet fungi (Mycena s.s.) driven by repeated elements and novel gene families across ecological guilds.</title>
        <authorList>
            <consortium name="Lawrence Berkeley National Laboratory"/>
            <person name="Harder C.B."/>
            <person name="Miyauchi S."/>
            <person name="Viragh M."/>
            <person name="Kuo A."/>
            <person name="Thoen E."/>
            <person name="Andreopoulos B."/>
            <person name="Lu D."/>
            <person name="Skrede I."/>
            <person name="Drula E."/>
            <person name="Henrissat B."/>
            <person name="Morin E."/>
            <person name="Kohler A."/>
            <person name="Barry K."/>
            <person name="LaButti K."/>
            <person name="Morin E."/>
            <person name="Salamov A."/>
            <person name="Lipzen A."/>
            <person name="Mereny Z."/>
            <person name="Hegedus B."/>
            <person name="Baldrian P."/>
            <person name="Stursova M."/>
            <person name="Weitz H."/>
            <person name="Taylor A."/>
            <person name="Grigoriev I.V."/>
            <person name="Nagy L.G."/>
            <person name="Martin F."/>
            <person name="Kauserud H."/>
        </authorList>
    </citation>
    <scope>NUCLEOTIDE SEQUENCE</scope>
    <source>
        <strain evidence="2">CBHHK200</strain>
    </source>
</reference>
<keyword evidence="3" id="KW-1185">Reference proteome</keyword>
<feature type="region of interest" description="Disordered" evidence="1">
    <location>
        <begin position="566"/>
        <end position="624"/>
    </location>
</feature>
<organism evidence="2 3">
    <name type="scientific">Mycena alexandri</name>
    <dbReference type="NCBI Taxonomy" id="1745969"/>
    <lineage>
        <taxon>Eukaryota</taxon>
        <taxon>Fungi</taxon>
        <taxon>Dikarya</taxon>
        <taxon>Basidiomycota</taxon>
        <taxon>Agaricomycotina</taxon>
        <taxon>Agaricomycetes</taxon>
        <taxon>Agaricomycetidae</taxon>
        <taxon>Agaricales</taxon>
        <taxon>Marasmiineae</taxon>
        <taxon>Mycenaceae</taxon>
        <taxon>Mycena</taxon>
    </lineage>
</organism>
<feature type="compositionally biased region" description="Basic and acidic residues" evidence="1">
    <location>
        <begin position="612"/>
        <end position="624"/>
    </location>
</feature>
<name>A0AAD6WMQ8_9AGAR</name>
<dbReference type="EMBL" id="JARJCM010000444">
    <property type="protein sequence ID" value="KAJ7017001.1"/>
    <property type="molecule type" value="Genomic_DNA"/>
</dbReference>
<proteinExistence type="predicted"/>
<comment type="caution">
    <text evidence="2">The sequence shown here is derived from an EMBL/GenBank/DDBJ whole genome shotgun (WGS) entry which is preliminary data.</text>
</comment>
<accession>A0AAD6WMQ8</accession>
<evidence type="ECO:0000313" key="2">
    <source>
        <dbReference type="EMBL" id="KAJ7017001.1"/>
    </source>
</evidence>
<feature type="region of interest" description="Disordered" evidence="1">
    <location>
        <begin position="275"/>
        <end position="294"/>
    </location>
</feature>
<gene>
    <name evidence="2" type="ORF">C8F04DRAFT_1280245</name>
</gene>
<dbReference type="Proteomes" id="UP001218188">
    <property type="component" value="Unassembled WGS sequence"/>
</dbReference>
<evidence type="ECO:0000256" key="1">
    <source>
        <dbReference type="SAM" id="MobiDB-lite"/>
    </source>
</evidence>